<sequence length="240" mass="27563">MVQNLTSRVKLNTPFLKGDGYGFPKFVQRENVFISNRSTFLPGNILTACCRIWKSVGEMTEDVKCIARTRIGIEKRTFIWNLKEFSAYEAGKVSTYQIKSFANNTELASLDLSLDGGQSCEEIIHFKVNCHDQNIKFCVLHLSLIDASGKRIECNQDDFWFDKLLDSKQFPFSLSRQKIMEKSDTYLPSDILSLYWEFVFSKGIVLEEIEEVQCESRVPDSSVQTNLEHSLAQLNMKLNI</sequence>
<proteinExistence type="predicted"/>
<reference evidence="1" key="1">
    <citation type="journal article" date="2020" name="bioRxiv">
        <title>Chromosome-level reference genome of the European wasp spider Argiope bruennichi: a resource for studies on range expansion and evolutionary adaptation.</title>
        <authorList>
            <person name="Sheffer M.M."/>
            <person name="Hoppe A."/>
            <person name="Krehenwinkel H."/>
            <person name="Uhl G."/>
            <person name="Kuss A.W."/>
            <person name="Jensen L."/>
            <person name="Jensen C."/>
            <person name="Gillespie R.G."/>
            <person name="Hoff K.J."/>
            <person name="Prost S."/>
        </authorList>
    </citation>
    <scope>NUCLEOTIDE SEQUENCE</scope>
</reference>
<evidence type="ECO:0000313" key="1">
    <source>
        <dbReference type="EMBL" id="KAF8791882.1"/>
    </source>
</evidence>
<protein>
    <submittedName>
        <fullName evidence="1">Uncharacterized protein</fullName>
    </submittedName>
</protein>
<gene>
    <name evidence="1" type="ORF">HNY73_003549</name>
</gene>
<comment type="caution">
    <text evidence="1">The sequence shown here is derived from an EMBL/GenBank/DDBJ whole genome shotgun (WGS) entry which is preliminary data.</text>
</comment>
<accession>A0A8T0FMY9</accession>
<organism evidence="1 2">
    <name type="scientific">Argiope bruennichi</name>
    <name type="common">Wasp spider</name>
    <name type="synonym">Aranea bruennichi</name>
    <dbReference type="NCBI Taxonomy" id="94029"/>
    <lineage>
        <taxon>Eukaryota</taxon>
        <taxon>Metazoa</taxon>
        <taxon>Ecdysozoa</taxon>
        <taxon>Arthropoda</taxon>
        <taxon>Chelicerata</taxon>
        <taxon>Arachnida</taxon>
        <taxon>Araneae</taxon>
        <taxon>Araneomorphae</taxon>
        <taxon>Entelegynae</taxon>
        <taxon>Araneoidea</taxon>
        <taxon>Araneidae</taxon>
        <taxon>Argiope</taxon>
    </lineage>
</organism>
<dbReference type="AlphaFoldDB" id="A0A8T0FMY9"/>
<name>A0A8T0FMY9_ARGBR</name>
<dbReference type="EMBL" id="JABXBU010000003">
    <property type="protein sequence ID" value="KAF8791882.1"/>
    <property type="molecule type" value="Genomic_DNA"/>
</dbReference>
<reference evidence="1" key="2">
    <citation type="submission" date="2020-06" db="EMBL/GenBank/DDBJ databases">
        <authorList>
            <person name="Sheffer M."/>
        </authorList>
    </citation>
    <scope>NUCLEOTIDE SEQUENCE</scope>
</reference>
<dbReference type="Proteomes" id="UP000807504">
    <property type="component" value="Unassembled WGS sequence"/>
</dbReference>
<keyword evidence="2" id="KW-1185">Reference proteome</keyword>
<evidence type="ECO:0000313" key="2">
    <source>
        <dbReference type="Proteomes" id="UP000807504"/>
    </source>
</evidence>